<feature type="region of interest" description="Disordered" evidence="4">
    <location>
        <begin position="364"/>
        <end position="383"/>
    </location>
</feature>
<dbReference type="PRINTS" id="PR00320">
    <property type="entry name" value="GPROTEINBRPT"/>
</dbReference>
<feature type="repeat" description="WD" evidence="3">
    <location>
        <begin position="107"/>
        <end position="142"/>
    </location>
</feature>
<keyword evidence="2" id="KW-0677">Repeat</keyword>
<reference evidence="7 8" key="2">
    <citation type="journal article" date="2007" name="Genome Biol.">
        <title>Assembly of the Candida albicans genome into sixteen supercontigs aligned on the eight chromosomes.</title>
        <authorList>
            <person name="van het Hoog M."/>
            <person name="Rast T.J."/>
            <person name="Martchenko M."/>
            <person name="Grindle S."/>
            <person name="Dignard D."/>
            <person name="Hogues H."/>
            <person name="Cuomo C."/>
            <person name="Berriman M."/>
            <person name="Scherer S."/>
            <person name="Magee B.B."/>
            <person name="Whiteway M."/>
            <person name="Chibana H."/>
            <person name="Nantel A."/>
            <person name="Magee P.T."/>
        </authorList>
    </citation>
    <scope>GENOME REANNOTATION</scope>
    <source>
        <strain evidence="8">SC5314 / ATCC MYA-2876</strain>
    </source>
</reference>
<dbReference type="InParanoid" id="A0A1D8PPT7"/>
<dbReference type="InterPro" id="IPR015943">
    <property type="entry name" value="WD40/YVTN_repeat-like_dom_sf"/>
</dbReference>
<proteinExistence type="predicted"/>
<evidence type="ECO:0000313" key="8">
    <source>
        <dbReference type="Proteomes" id="UP000000559"/>
    </source>
</evidence>
<dbReference type="RefSeq" id="XP_712497.1">
    <property type="nucleotide sequence ID" value="XM_707404.1"/>
</dbReference>
<dbReference type="PROSITE" id="PS50294">
    <property type="entry name" value="WD_REPEATS_REGION"/>
    <property type="match status" value="3"/>
</dbReference>
<dbReference type="Pfam" id="PF25175">
    <property type="entry name" value="Beta-prop_WDR5"/>
    <property type="match status" value="1"/>
</dbReference>
<protein>
    <submittedName>
        <fullName evidence="7">Swd3p</fullName>
    </submittedName>
</protein>
<evidence type="ECO:0000313" key="6">
    <source>
        <dbReference type="CGD" id="CAL0000190787"/>
    </source>
</evidence>
<dbReference type="SUPFAM" id="SSF50978">
    <property type="entry name" value="WD40 repeat-like"/>
    <property type="match status" value="1"/>
</dbReference>
<dbReference type="PANTHER" id="PTHR19848">
    <property type="entry name" value="WD40 REPEAT PROTEIN"/>
    <property type="match status" value="1"/>
</dbReference>
<dbReference type="eggNOG" id="KOG0266">
    <property type="taxonomic scope" value="Eukaryota"/>
</dbReference>
<dbReference type="InterPro" id="IPR020472">
    <property type="entry name" value="WD40_PAC1"/>
</dbReference>
<dbReference type="InterPro" id="IPR019775">
    <property type="entry name" value="WD40_repeat_CS"/>
</dbReference>
<organism evidence="7 8">
    <name type="scientific">Candida albicans (strain SC5314 / ATCC MYA-2876)</name>
    <name type="common">Yeast</name>
    <dbReference type="NCBI Taxonomy" id="237561"/>
    <lineage>
        <taxon>Eukaryota</taxon>
        <taxon>Fungi</taxon>
        <taxon>Dikarya</taxon>
        <taxon>Ascomycota</taxon>
        <taxon>Saccharomycotina</taxon>
        <taxon>Pichiomycetes</taxon>
        <taxon>Debaryomycetaceae</taxon>
        <taxon>Candida/Lodderomyces clade</taxon>
        <taxon>Candida</taxon>
    </lineage>
</organism>
<dbReference type="PROSITE" id="PS50082">
    <property type="entry name" value="WD_REPEATS_2"/>
    <property type="match status" value="4"/>
</dbReference>
<evidence type="ECO:0000256" key="1">
    <source>
        <dbReference type="ARBA" id="ARBA00022574"/>
    </source>
</evidence>
<dbReference type="CGD" id="CAL0000190787">
    <property type="gene designation" value="SWD3"/>
</dbReference>
<gene>
    <name evidence="6 7" type="primary">SWD3</name>
    <name evidence="7" type="ordered locus">CAALFM_C602170CA</name>
    <name evidence="6" type="ordered locus">orf19.10961</name>
</gene>
<keyword evidence="8" id="KW-1185">Reference proteome</keyword>
<dbReference type="FunCoup" id="A0A1D8PPT7">
    <property type="interactions" value="80"/>
</dbReference>
<evidence type="ECO:0000313" key="7">
    <source>
        <dbReference type="EMBL" id="AOW30152.1"/>
    </source>
</evidence>
<name>A0A1D8PPT7_CANAL</name>
<keyword evidence="1 3" id="KW-0853">WD repeat</keyword>
<dbReference type="FunFam" id="2.130.10.10:FF:002270">
    <property type="entry name" value="Subunit of the COMPASS complex, putative"/>
    <property type="match status" value="1"/>
</dbReference>
<sequence>MGIPILSSDIQESDLYKIRYTINEPSITFTAIKFSPNGQNFACSSSNGKIYIYNTTTGKLITTLSGHTKGISDIVYSPINSNILASCSDDLTIRLWNITQQRCIKLLRKHTYHITTLKFTQKGNILISGSSDETITIWDITSNGGKILTTLAAHSDPVSSIALTPDDSIIVSASYDGLMRLFDLQTSQCLKTLTNSTFGGHGTATASTNDVINFPIAKVELSPNGQFILNSSLDGKIRLWNYMENKVYKTYQGINGEKICEKFNCDIKFITRNVNSNAITITSNNNDDEQYNNVLIVSGSDSTGLLIWDIQSKQIVFQVDPQTCGKDAILGVDTYKQGEILGCCSRDGIITILDMNKKYTERNDSVQQQKEVIDTESRGETPI</sequence>
<dbReference type="InterPro" id="IPR036322">
    <property type="entry name" value="WD40_repeat_dom_sf"/>
</dbReference>
<evidence type="ECO:0000259" key="5">
    <source>
        <dbReference type="Pfam" id="PF25175"/>
    </source>
</evidence>
<dbReference type="CDD" id="cd00200">
    <property type="entry name" value="WD40"/>
    <property type="match status" value="1"/>
</dbReference>
<dbReference type="SMR" id="A0A1D8PPT7"/>
<feature type="compositionally biased region" description="Basic and acidic residues" evidence="4">
    <location>
        <begin position="371"/>
        <end position="383"/>
    </location>
</feature>
<feature type="repeat" description="WD" evidence="3">
    <location>
        <begin position="64"/>
        <end position="106"/>
    </location>
</feature>
<feature type="repeat" description="WD" evidence="3">
    <location>
        <begin position="151"/>
        <end position="192"/>
    </location>
</feature>
<dbReference type="SMART" id="SM00320">
    <property type="entry name" value="WD40"/>
    <property type="match status" value="7"/>
</dbReference>
<dbReference type="VEuPathDB" id="FungiDB:C6_02170C_A"/>
<dbReference type="PROSITE" id="PS00678">
    <property type="entry name" value="WD_REPEATS_1"/>
    <property type="match status" value="2"/>
</dbReference>
<dbReference type="OrthoDB" id="674604at2759"/>
<evidence type="ECO:0000256" key="2">
    <source>
        <dbReference type="ARBA" id="ARBA00022737"/>
    </source>
</evidence>
<accession>A0A1D8PPT7</accession>
<reference evidence="7 8" key="3">
    <citation type="journal article" date="2013" name="Genome Biol.">
        <title>Assembly of a phased diploid Candida albicans genome facilitates allele-specific measurements and provides a simple model for repeat and indel structure.</title>
        <authorList>
            <person name="Muzzey D."/>
            <person name="Schwartz K."/>
            <person name="Weissman J.S."/>
            <person name="Sherlock G."/>
        </authorList>
    </citation>
    <scope>NUCLEOTIDE SEQUENCE [LARGE SCALE GENOMIC DNA]</scope>
    <source>
        <strain evidence="8">SC5314 / ATCC MYA-2876</strain>
    </source>
</reference>
<evidence type="ECO:0000256" key="4">
    <source>
        <dbReference type="SAM" id="MobiDB-lite"/>
    </source>
</evidence>
<dbReference type="EMBL" id="CP017628">
    <property type="protein sequence ID" value="AOW30152.1"/>
    <property type="molecule type" value="Genomic_DNA"/>
</dbReference>
<reference evidence="7 8" key="1">
    <citation type="journal article" date="2004" name="Proc. Natl. Acad. Sci. U.S.A.">
        <title>The diploid genome sequence of Candida albicans.</title>
        <authorList>
            <person name="Jones T."/>
            <person name="Federspiel N.A."/>
            <person name="Chibana H."/>
            <person name="Dungan J."/>
            <person name="Kalman S."/>
            <person name="Magee B.B."/>
            <person name="Newport G."/>
            <person name="Thorstenson Y.R."/>
            <person name="Agabian N."/>
            <person name="Magee P.T."/>
            <person name="Davis R.W."/>
            <person name="Scherer S."/>
        </authorList>
    </citation>
    <scope>NUCLEOTIDE SEQUENCE [LARGE SCALE GENOMIC DNA]</scope>
    <source>
        <strain evidence="8">SC5314 / ATCC MYA-2876</strain>
    </source>
</reference>
<dbReference type="InterPro" id="IPR059122">
    <property type="entry name" value="Beta-prop_WDR5-like"/>
</dbReference>
<feature type="domain" description="WDR5-like beta-propeller" evidence="5">
    <location>
        <begin position="28"/>
        <end position="351"/>
    </location>
</feature>
<dbReference type="STRING" id="237561.A0A1D8PPT7"/>
<dbReference type="Gene3D" id="2.130.10.10">
    <property type="entry name" value="YVTN repeat-like/Quinoprotein amine dehydrogenase"/>
    <property type="match status" value="1"/>
</dbReference>
<dbReference type="Proteomes" id="UP000000559">
    <property type="component" value="Chromosome 6"/>
</dbReference>
<dbReference type="InterPro" id="IPR001680">
    <property type="entry name" value="WD40_rpt"/>
</dbReference>
<feature type="repeat" description="WD" evidence="3">
    <location>
        <begin position="216"/>
        <end position="250"/>
    </location>
</feature>
<dbReference type="KEGG" id="cal:CAALFM_C602170CA"/>
<evidence type="ECO:0000256" key="3">
    <source>
        <dbReference type="PROSITE-ProRule" id="PRU00221"/>
    </source>
</evidence>
<dbReference type="GeneID" id="3645890"/>
<dbReference type="AlphaFoldDB" id="A0A1D8PPT7"/>
<dbReference type="PANTHER" id="PTHR19848:SF8">
    <property type="entry name" value="F-BOX AND WD REPEAT DOMAIN CONTAINING 7"/>
    <property type="match status" value="1"/>
</dbReference>